<reference evidence="3 4" key="1">
    <citation type="submission" date="2020-08" db="EMBL/GenBank/DDBJ databases">
        <title>Complete genome sequence of Entomobacter blattae G55GP.</title>
        <authorList>
            <person name="Poehlein A."/>
            <person name="Guzman J."/>
            <person name="Daniel R."/>
            <person name="Vilcinskas A."/>
        </authorList>
    </citation>
    <scope>NUCLEOTIDE SEQUENCE [LARGE SCALE GENOMIC DNA]</scope>
    <source>
        <strain evidence="3 4">G55GP</strain>
    </source>
</reference>
<dbReference type="Gene3D" id="3.40.50.2020">
    <property type="match status" value="1"/>
</dbReference>
<dbReference type="SUPFAM" id="SSF53271">
    <property type="entry name" value="PRTase-like"/>
    <property type="match status" value="1"/>
</dbReference>
<dbReference type="InterPro" id="IPR051910">
    <property type="entry name" value="ComF/GntX_DNA_util-trans"/>
</dbReference>
<proteinExistence type="inferred from homology"/>
<evidence type="ECO:0000313" key="3">
    <source>
        <dbReference type="EMBL" id="QNT79144.1"/>
    </source>
</evidence>
<protein>
    <recommendedName>
        <fullName evidence="2">Double zinc ribbon domain-containing protein</fullName>
    </recommendedName>
</protein>
<evidence type="ECO:0000259" key="2">
    <source>
        <dbReference type="Pfam" id="PF18912"/>
    </source>
</evidence>
<dbReference type="Pfam" id="PF18912">
    <property type="entry name" value="DZR_2"/>
    <property type="match status" value="1"/>
</dbReference>
<dbReference type="PANTHER" id="PTHR47505:SF1">
    <property type="entry name" value="DNA UTILIZATION PROTEIN YHGH"/>
    <property type="match status" value="1"/>
</dbReference>
<dbReference type="Proteomes" id="UP000516349">
    <property type="component" value="Chromosome"/>
</dbReference>
<dbReference type="KEGG" id="ebla:JGUZn3_19310"/>
<feature type="domain" description="Double zinc ribbon" evidence="2">
    <location>
        <begin position="39"/>
        <end position="85"/>
    </location>
</feature>
<dbReference type="InterPro" id="IPR029057">
    <property type="entry name" value="PRTase-like"/>
</dbReference>
<name>A0A7H1NTN4_9PROT</name>
<accession>A0A7H1NTN4</accession>
<comment type="similarity">
    <text evidence="1">Belongs to the ComF/GntX family.</text>
</comment>
<dbReference type="RefSeq" id="WP_203413331.1">
    <property type="nucleotide sequence ID" value="NZ_CP060244.1"/>
</dbReference>
<dbReference type="AlphaFoldDB" id="A0A7H1NTN4"/>
<gene>
    <name evidence="3" type="ORF">JGUZn3_19310</name>
</gene>
<dbReference type="PANTHER" id="PTHR47505">
    <property type="entry name" value="DNA UTILIZATION PROTEIN YHGH"/>
    <property type="match status" value="1"/>
</dbReference>
<organism evidence="3 4">
    <name type="scientific">Entomobacter blattae</name>
    <dbReference type="NCBI Taxonomy" id="2762277"/>
    <lineage>
        <taxon>Bacteria</taxon>
        <taxon>Pseudomonadati</taxon>
        <taxon>Pseudomonadota</taxon>
        <taxon>Alphaproteobacteria</taxon>
        <taxon>Acetobacterales</taxon>
        <taxon>Acetobacteraceae</taxon>
        <taxon>Entomobacter</taxon>
    </lineage>
</organism>
<dbReference type="InterPro" id="IPR044005">
    <property type="entry name" value="DZR_2"/>
</dbReference>
<dbReference type="EMBL" id="CP060244">
    <property type="protein sequence ID" value="QNT79144.1"/>
    <property type="molecule type" value="Genomic_DNA"/>
</dbReference>
<evidence type="ECO:0000256" key="1">
    <source>
        <dbReference type="ARBA" id="ARBA00008007"/>
    </source>
</evidence>
<sequence>MSDLFERPPFRVVTFGHINPIPLMRENILSFFSIGKKIALDFLLPPVCLSCFAPTGQAKLLCTQCFAQLSFISEPFCPLCALPLPFSLDPPPTTLLKTETPSNPASPCPSCEQAPPPWAQARAALLYDEAAKKIILPLKYADRTELAPFLANILAMVGKDMLSQYHALVPVPLHKTRLRQRYYNQAALIGHSLSKVTGLPLIVDGLIRNKKTPSLEGLNRQERTIIMTDAIHINPQRQAALLNKKIILIDDIMTTGATLTACCQALAPLTEYKPAILVMARTPPPDIARPYKESLT</sequence>
<keyword evidence="4" id="KW-1185">Reference proteome</keyword>
<evidence type="ECO:0000313" key="4">
    <source>
        <dbReference type="Proteomes" id="UP000516349"/>
    </source>
</evidence>
<dbReference type="InterPro" id="IPR000836">
    <property type="entry name" value="PRTase_dom"/>
</dbReference>
<dbReference type="CDD" id="cd06223">
    <property type="entry name" value="PRTases_typeI"/>
    <property type="match status" value="1"/>
</dbReference>